<name>W0FNZ6_9BACT</name>
<evidence type="ECO:0000256" key="1">
    <source>
        <dbReference type="ARBA" id="ARBA00022630"/>
    </source>
</evidence>
<dbReference type="InterPro" id="IPR000415">
    <property type="entry name" value="Nitroreductase-like"/>
</dbReference>
<feature type="domain" description="Nitroreductase" evidence="4">
    <location>
        <begin position="147"/>
        <end position="195"/>
    </location>
</feature>
<protein>
    <submittedName>
        <fullName evidence="5">Nitroreductase</fullName>
    </submittedName>
</protein>
<proteinExistence type="predicted"/>
<dbReference type="Pfam" id="PF00881">
    <property type="entry name" value="Nitroreductase"/>
    <property type="match status" value="1"/>
</dbReference>
<dbReference type="AlphaFoldDB" id="W0FNZ6"/>
<evidence type="ECO:0000259" key="4">
    <source>
        <dbReference type="Pfam" id="PF00881"/>
    </source>
</evidence>
<reference evidence="5" key="1">
    <citation type="journal article" date="2013" name="PLoS ONE">
        <title>Metagenomic insights into the carbohydrate-active enzymes carried by the microorganisms adhering to solid digesta in the rumen of cows.</title>
        <authorList>
            <person name="Wang L."/>
            <person name="Hatem A."/>
            <person name="Catalyurek U.V."/>
            <person name="Morrison M."/>
            <person name="Yu Z."/>
        </authorList>
    </citation>
    <scope>NUCLEOTIDE SEQUENCE</scope>
</reference>
<evidence type="ECO:0000313" key="5">
    <source>
        <dbReference type="EMBL" id="AHF24537.1"/>
    </source>
</evidence>
<dbReference type="GO" id="GO:0016491">
    <property type="term" value="F:oxidoreductase activity"/>
    <property type="evidence" value="ECO:0007669"/>
    <property type="project" value="UniProtKB-KW"/>
</dbReference>
<dbReference type="Gene3D" id="3.40.109.10">
    <property type="entry name" value="NADH Oxidase"/>
    <property type="match status" value="1"/>
</dbReference>
<dbReference type="InterPro" id="IPR050627">
    <property type="entry name" value="Nitroreductase/BluB"/>
</dbReference>
<keyword evidence="1" id="KW-0285">Flavoprotein</keyword>
<keyword evidence="2" id="KW-0288">FMN</keyword>
<dbReference type="SUPFAM" id="SSF55469">
    <property type="entry name" value="FMN-dependent nitroreductase-like"/>
    <property type="match status" value="1"/>
</dbReference>
<evidence type="ECO:0000256" key="3">
    <source>
        <dbReference type="ARBA" id="ARBA00023002"/>
    </source>
</evidence>
<accession>W0FNZ6</accession>
<dbReference type="PANTHER" id="PTHR23026">
    <property type="entry name" value="NADPH NITROREDUCTASE"/>
    <property type="match status" value="1"/>
</dbReference>
<dbReference type="EMBL" id="KC246797">
    <property type="protein sequence ID" value="AHF24537.1"/>
    <property type="molecule type" value="Genomic_DNA"/>
</dbReference>
<dbReference type="PANTHER" id="PTHR23026:SF90">
    <property type="entry name" value="IODOTYROSINE DEIODINASE 1"/>
    <property type="match status" value="1"/>
</dbReference>
<organism evidence="5">
    <name type="scientific">uncultured bacterium Contig248</name>
    <dbReference type="NCBI Taxonomy" id="1393544"/>
    <lineage>
        <taxon>Bacteria</taxon>
        <taxon>environmental samples</taxon>
    </lineage>
</organism>
<sequence length="307" mass="34420">MKQQMAMRRYGIKHIFNNVNVIKGGQQTNYAILQLAHRLEKGLCIRDPRAGWGFDKANKLVDQILKEKDRKDPDAMALSVGTSVIAAYISAKEESKDPKDVSELQKLKEKAGGAGLEQGSGECGGSLLLHKEDMLQDEKAVERLFLTRHSVRDFDDTPVDREKLERAVALALRAPSACNRQASQIYVISGEDRVKAGGGNEYHADKYLIITGNMRAFSLSELNDWIVSTSVFCGYLSLALHAEGIGSCVFRKDIIKDSKYNDSVRSMCHIPEDEQIILEMAVGNYKEEFKVPVSFRRKPEEVIHYLP</sequence>
<keyword evidence="3" id="KW-0560">Oxidoreductase</keyword>
<dbReference type="InterPro" id="IPR029479">
    <property type="entry name" value="Nitroreductase"/>
</dbReference>
<evidence type="ECO:0000256" key="2">
    <source>
        <dbReference type="ARBA" id="ARBA00022643"/>
    </source>
</evidence>